<sequence>MKITYVLTWAYGMGGTIRTVISQANAMAREGHDVEIVSVLQGSDEPKFPVDPRVRMVTLLDRRGTGDPPDAPPGRYVPEAEPAASAFTAEVEDTVAAAFAQVRDRILVTTRPALNLLSARFTPKSTVRVAQEHLNLGIHRPPVREAILDAYGALDVVVTLTERDQNAYREAFGAALRVERIPNALHTLDVARADPDTKTVVAAGRLSRQKGFDFLIPAFEQVAEKHPDWRLRIYGGGPDKDKLKRAIQKRHLYNHVFLMGKTDAMDKGFAKGSVFALSSRFEGFGMVLIEALSHGLATVSFDCPEGPAEILTDEHDGLLVPPRDVDALAAGLNRVIEDDGLRRDLGEAGLKTARAYGPDSVLPQWERLFADLTGG</sequence>
<dbReference type="EMBL" id="MTBP01000002">
    <property type="protein sequence ID" value="POM25313.1"/>
    <property type="molecule type" value="Genomic_DNA"/>
</dbReference>
<dbReference type="CDD" id="cd03820">
    <property type="entry name" value="GT4_AmsD-like"/>
    <property type="match status" value="1"/>
</dbReference>
<evidence type="ECO:0000313" key="4">
    <source>
        <dbReference type="Proteomes" id="UP000242367"/>
    </source>
</evidence>
<dbReference type="PANTHER" id="PTHR12526:SF627">
    <property type="entry name" value="D-RHAMNOSYLTRANSFERASE WBPZ"/>
    <property type="match status" value="1"/>
</dbReference>
<dbReference type="EC" id="2.4.1.52" evidence="3"/>
<reference evidence="3 4" key="1">
    <citation type="journal article" date="2017" name="Chemistry">
        <title>Isolation, Biosynthesis and Chemical Modifications of Rubterolones A-F: Rare Tropolone Alkaloids from Actinomadura sp. 5-2.</title>
        <authorList>
            <person name="Guo H."/>
            <person name="Benndorf R."/>
            <person name="Leichnitz D."/>
            <person name="Klassen J.L."/>
            <person name="Vollmers J."/>
            <person name="Gorls H."/>
            <person name="Steinacker M."/>
            <person name="Weigel C."/>
            <person name="Dahse H.M."/>
            <person name="Kaster A.K."/>
            <person name="de Beer Z.W."/>
            <person name="Poulsen M."/>
            <person name="Beemelmanns C."/>
        </authorList>
    </citation>
    <scope>NUCLEOTIDE SEQUENCE [LARGE SCALE GENOMIC DNA]</scope>
    <source>
        <strain evidence="3 4">5-2</strain>
    </source>
</reference>
<dbReference type="Proteomes" id="UP000242367">
    <property type="component" value="Unassembled WGS sequence"/>
</dbReference>
<evidence type="ECO:0000256" key="1">
    <source>
        <dbReference type="ARBA" id="ARBA00022679"/>
    </source>
</evidence>
<dbReference type="Pfam" id="PF00534">
    <property type="entry name" value="Glycos_transf_1"/>
    <property type="match status" value="1"/>
</dbReference>
<name>A0A2P4UJU0_9ACTN</name>
<dbReference type="PANTHER" id="PTHR12526">
    <property type="entry name" value="GLYCOSYLTRANSFERASE"/>
    <property type="match status" value="1"/>
</dbReference>
<dbReference type="GO" id="GO:0047265">
    <property type="term" value="F:poly(glycerol-phosphate) alpha-glucosyltransferase activity"/>
    <property type="evidence" value="ECO:0007669"/>
    <property type="project" value="UniProtKB-EC"/>
</dbReference>
<dbReference type="SUPFAM" id="SSF53756">
    <property type="entry name" value="UDP-Glycosyltransferase/glycogen phosphorylase"/>
    <property type="match status" value="1"/>
</dbReference>
<dbReference type="Gene3D" id="3.40.50.2000">
    <property type="entry name" value="Glycogen Phosphorylase B"/>
    <property type="match status" value="2"/>
</dbReference>
<comment type="caution">
    <text evidence="3">The sequence shown here is derived from an EMBL/GenBank/DDBJ whole genome shotgun (WGS) entry which is preliminary data.</text>
</comment>
<keyword evidence="4" id="KW-1185">Reference proteome</keyword>
<keyword evidence="1 3" id="KW-0808">Transferase</keyword>
<evidence type="ECO:0000259" key="2">
    <source>
        <dbReference type="Pfam" id="PF00534"/>
    </source>
</evidence>
<proteinExistence type="predicted"/>
<evidence type="ECO:0000313" key="3">
    <source>
        <dbReference type="EMBL" id="POM25313.1"/>
    </source>
</evidence>
<accession>A0A2P4UJU0</accession>
<dbReference type="RefSeq" id="WP_103564326.1">
    <property type="nucleotide sequence ID" value="NZ_MTBP01000002.1"/>
</dbReference>
<dbReference type="AlphaFoldDB" id="A0A2P4UJU0"/>
<organism evidence="3 4">
    <name type="scientific">Actinomadura rubteroloni</name>
    <dbReference type="NCBI Taxonomy" id="1926885"/>
    <lineage>
        <taxon>Bacteria</taxon>
        <taxon>Bacillati</taxon>
        <taxon>Actinomycetota</taxon>
        <taxon>Actinomycetes</taxon>
        <taxon>Streptosporangiales</taxon>
        <taxon>Thermomonosporaceae</taxon>
        <taxon>Actinomadura</taxon>
    </lineage>
</organism>
<keyword evidence="3" id="KW-0328">Glycosyltransferase</keyword>
<feature type="domain" description="Glycosyl transferase family 1" evidence="2">
    <location>
        <begin position="193"/>
        <end position="351"/>
    </location>
</feature>
<protein>
    <submittedName>
        <fullName evidence="3">Putative poly(Glycerol-phosphate) alpha-glucosyltransferase</fullName>
        <ecNumber evidence="3">2.4.1.52</ecNumber>
    </submittedName>
</protein>
<dbReference type="InterPro" id="IPR001296">
    <property type="entry name" value="Glyco_trans_1"/>
</dbReference>
<gene>
    <name evidence="3" type="primary">tagE</name>
    <name evidence="3" type="ORF">BTM25_39570</name>
</gene>